<evidence type="ECO:0000313" key="2">
    <source>
        <dbReference type="EMBL" id="MDN3706273.1"/>
    </source>
</evidence>
<dbReference type="RefSeq" id="WP_290364684.1">
    <property type="nucleotide sequence ID" value="NZ_JAUFQU010000001.1"/>
</dbReference>
<dbReference type="Proteomes" id="UP001242368">
    <property type="component" value="Unassembled WGS sequence"/>
</dbReference>
<evidence type="ECO:0000259" key="1">
    <source>
        <dbReference type="Pfam" id="PF13102"/>
    </source>
</evidence>
<dbReference type="InterPro" id="IPR025269">
    <property type="entry name" value="SAM-like_dom"/>
</dbReference>
<organism evidence="2 3">
    <name type="scientific">Paenimyroides ceti</name>
    <dbReference type="NCBI Taxonomy" id="395087"/>
    <lineage>
        <taxon>Bacteria</taxon>
        <taxon>Pseudomonadati</taxon>
        <taxon>Bacteroidota</taxon>
        <taxon>Flavobacteriia</taxon>
        <taxon>Flavobacteriales</taxon>
        <taxon>Flavobacteriaceae</taxon>
        <taxon>Paenimyroides</taxon>
    </lineage>
</organism>
<dbReference type="EMBL" id="JAUFQU010000001">
    <property type="protein sequence ID" value="MDN3706273.1"/>
    <property type="molecule type" value="Genomic_DNA"/>
</dbReference>
<name>A0ABT8CP73_9FLAO</name>
<dbReference type="Pfam" id="PF13102">
    <property type="entry name" value="Phage_int_SAM_5"/>
    <property type="match status" value="1"/>
</dbReference>
<reference evidence="3" key="1">
    <citation type="journal article" date="2019" name="Int. J. Syst. Evol. Microbiol.">
        <title>The Global Catalogue of Microorganisms (GCM) 10K type strain sequencing project: providing services to taxonomists for standard genome sequencing and annotation.</title>
        <authorList>
            <consortium name="The Broad Institute Genomics Platform"/>
            <consortium name="The Broad Institute Genome Sequencing Center for Infectious Disease"/>
            <person name="Wu L."/>
            <person name="Ma J."/>
        </authorList>
    </citation>
    <scope>NUCLEOTIDE SEQUENCE [LARGE SCALE GENOMIC DNA]</scope>
    <source>
        <strain evidence="3">CECT 7184</strain>
    </source>
</reference>
<proteinExistence type="predicted"/>
<evidence type="ECO:0000313" key="3">
    <source>
        <dbReference type="Proteomes" id="UP001242368"/>
    </source>
</evidence>
<protein>
    <submittedName>
        <fullName evidence="2">Phage integrase SAM-like domain-containing protein</fullName>
    </submittedName>
</protein>
<feature type="domain" description="Phage integrase SAM-like" evidence="1">
    <location>
        <begin position="3"/>
        <end position="58"/>
    </location>
</feature>
<comment type="caution">
    <text evidence="2">The sequence shown here is derived from an EMBL/GenBank/DDBJ whole genome shotgun (WGS) entry which is preliminary data.</text>
</comment>
<gene>
    <name evidence="2" type="ORF">QW060_03935</name>
</gene>
<keyword evidence="3" id="KW-1185">Reference proteome</keyword>
<accession>A0ABT8CP73</accession>
<sequence>MSPTLTFEEVDEVFVKRVRKYFVIEAKTKSETLLSENSKYSYFNKFKAALRAAFDEGLWLVVMKNLII</sequence>